<dbReference type="SUPFAM" id="SSF52200">
    <property type="entry name" value="Toll/Interleukin receptor TIR domain"/>
    <property type="match status" value="1"/>
</dbReference>
<dbReference type="Pfam" id="PF08937">
    <property type="entry name" value="ThsB_TIR"/>
    <property type="match status" value="1"/>
</dbReference>
<evidence type="ECO:0000313" key="2">
    <source>
        <dbReference type="EMBL" id="RXC90584.1"/>
    </source>
</evidence>
<dbReference type="AlphaFoldDB" id="A0A1M0CVN7"/>
<sequence length="203" mass="23245">MAHETFISYKYSEAQDLRDKIVKALGDDAVYYKGETSESPDISNTTVDNIKNNLKNMIFGTSVLIVIISPNMIKSKWIDWEIEYALKEYKRGGTTSRTNGIVGVIMKVNNSYDWLVSSSIKPDGCSSRTIDTTKLYDIINNNRFNLTSEDKYCCPECKSYDQLTGSYISLIEEDRFLADVSLYIENAYEKSKKLSSYDLYKQK</sequence>
<comment type="caution">
    <text evidence="2">The sequence shown here is derived from an EMBL/GenBank/DDBJ whole genome shotgun (WGS) entry which is preliminary data.</text>
</comment>
<name>A0A1M0CVN7_ECOLX</name>
<dbReference type="InterPro" id="IPR015032">
    <property type="entry name" value="ThsB__TIR-like_domain"/>
</dbReference>
<proteinExistence type="predicted"/>
<dbReference type="Gene3D" id="3.40.50.10140">
    <property type="entry name" value="Toll/interleukin-1 receptor homology (TIR) domain"/>
    <property type="match status" value="1"/>
</dbReference>
<accession>A0A1M0CVN7</accession>
<reference evidence="2 3" key="1">
    <citation type="submission" date="2019-01" db="EMBL/GenBank/DDBJ databases">
        <title>Genomic analysis of febrile catheter-associated UTI E. coli isolates.</title>
        <authorList>
            <person name="Potter R."/>
            <person name="Zou Z."/>
            <person name="Henderson J."/>
            <person name="Dantas G."/>
        </authorList>
    </citation>
    <scope>NUCLEOTIDE SEQUENCE [LARGE SCALE GENOMIC DNA]</scope>
    <source>
        <strain evidence="2 3">29_CAASB</strain>
    </source>
</reference>
<dbReference type="RefSeq" id="WP_001519852.1">
    <property type="nucleotide sequence ID" value="NZ_AP017617.1"/>
</dbReference>
<dbReference type="Proteomes" id="UP000288730">
    <property type="component" value="Unassembled WGS sequence"/>
</dbReference>
<organism evidence="2 3">
    <name type="scientific">Escherichia coli</name>
    <dbReference type="NCBI Taxonomy" id="562"/>
    <lineage>
        <taxon>Bacteria</taxon>
        <taxon>Pseudomonadati</taxon>
        <taxon>Pseudomonadota</taxon>
        <taxon>Gammaproteobacteria</taxon>
        <taxon>Enterobacterales</taxon>
        <taxon>Enterobacteriaceae</taxon>
        <taxon>Escherichia</taxon>
    </lineage>
</organism>
<evidence type="ECO:0000313" key="3">
    <source>
        <dbReference type="Proteomes" id="UP000288730"/>
    </source>
</evidence>
<gene>
    <name evidence="2" type="ORF">EPS76_30965</name>
</gene>
<feature type="domain" description="Thoeris protein ThsB TIR-like" evidence="1">
    <location>
        <begin position="6"/>
        <end position="105"/>
    </location>
</feature>
<dbReference type="EMBL" id="SCJN01000802">
    <property type="protein sequence ID" value="RXC90584.1"/>
    <property type="molecule type" value="Genomic_DNA"/>
</dbReference>
<protein>
    <recommendedName>
        <fullName evidence="1">Thoeris protein ThsB TIR-like domain-containing protein</fullName>
    </recommendedName>
</protein>
<dbReference type="InterPro" id="IPR035897">
    <property type="entry name" value="Toll_tir_struct_dom_sf"/>
</dbReference>
<evidence type="ECO:0000259" key="1">
    <source>
        <dbReference type="Pfam" id="PF08937"/>
    </source>
</evidence>